<reference evidence="2 3" key="1">
    <citation type="submission" date="2019-06" db="EMBL/GenBank/DDBJ databases">
        <title>Draft genomes of female and male turbot (Scophthalmus maximus).</title>
        <authorList>
            <person name="Xu H."/>
            <person name="Xu X.-W."/>
            <person name="Shao C."/>
            <person name="Chen S."/>
        </authorList>
    </citation>
    <scope>NUCLEOTIDE SEQUENCE [LARGE SCALE GENOMIC DNA]</scope>
    <source>
        <strain evidence="2">Ysfricsl-2016a</strain>
        <tissue evidence="2">Blood</tissue>
    </source>
</reference>
<protein>
    <submittedName>
        <fullName evidence="2">Uncharacterized protein</fullName>
    </submittedName>
</protein>
<dbReference type="Proteomes" id="UP000438429">
    <property type="component" value="Unassembled WGS sequence"/>
</dbReference>
<comment type="caution">
    <text evidence="2">The sequence shown here is derived from an EMBL/GenBank/DDBJ whole genome shotgun (WGS) entry which is preliminary data.</text>
</comment>
<dbReference type="AlphaFoldDB" id="A0A6A4TAI7"/>
<accession>A0A6A4TAI7</accession>
<evidence type="ECO:0000313" key="2">
    <source>
        <dbReference type="EMBL" id="KAF0039172.1"/>
    </source>
</evidence>
<proteinExistence type="predicted"/>
<sequence>MLPSPTLTFIQSADQWTGQRPRGYRLINQSQFPFDQQGRPMDPQRHSEAARFIYSFGDPRSGALVRGPSFGDPRSGTLVRGPSFGGPRSGTLVRGNSFGDPRSETLVRRPSFTPAADFNCDNSVIAVID</sequence>
<evidence type="ECO:0000256" key="1">
    <source>
        <dbReference type="SAM" id="MobiDB-lite"/>
    </source>
</evidence>
<gene>
    <name evidence="2" type="ORF">F2P81_009656</name>
</gene>
<evidence type="ECO:0000313" key="3">
    <source>
        <dbReference type="Proteomes" id="UP000438429"/>
    </source>
</evidence>
<feature type="region of interest" description="Disordered" evidence="1">
    <location>
        <begin position="66"/>
        <end position="104"/>
    </location>
</feature>
<name>A0A6A4TAI7_SCOMX</name>
<organism evidence="2 3">
    <name type="scientific">Scophthalmus maximus</name>
    <name type="common">Turbot</name>
    <name type="synonym">Psetta maxima</name>
    <dbReference type="NCBI Taxonomy" id="52904"/>
    <lineage>
        <taxon>Eukaryota</taxon>
        <taxon>Metazoa</taxon>
        <taxon>Chordata</taxon>
        <taxon>Craniata</taxon>
        <taxon>Vertebrata</taxon>
        <taxon>Euteleostomi</taxon>
        <taxon>Actinopterygii</taxon>
        <taxon>Neopterygii</taxon>
        <taxon>Teleostei</taxon>
        <taxon>Neoteleostei</taxon>
        <taxon>Acanthomorphata</taxon>
        <taxon>Carangaria</taxon>
        <taxon>Pleuronectiformes</taxon>
        <taxon>Pleuronectoidei</taxon>
        <taxon>Scophthalmidae</taxon>
        <taxon>Scophthalmus</taxon>
    </lineage>
</organism>
<dbReference type="EMBL" id="VEVO01000008">
    <property type="protein sequence ID" value="KAF0039172.1"/>
    <property type="molecule type" value="Genomic_DNA"/>
</dbReference>